<dbReference type="AlphaFoldDB" id="E8X168"/>
<dbReference type="PaxDb" id="1198114-AciX9_0866"/>
<proteinExistence type="predicted"/>
<keyword evidence="3" id="KW-1185">Reference proteome</keyword>
<evidence type="ECO:0000256" key="1">
    <source>
        <dbReference type="SAM" id="MobiDB-lite"/>
    </source>
</evidence>
<organism evidence="3">
    <name type="scientific">Granulicella tundricola (strain ATCC BAA-1859 / DSM 23138 / MP5ACTX9)</name>
    <dbReference type="NCBI Taxonomy" id="1198114"/>
    <lineage>
        <taxon>Bacteria</taxon>
        <taxon>Pseudomonadati</taxon>
        <taxon>Acidobacteriota</taxon>
        <taxon>Terriglobia</taxon>
        <taxon>Terriglobales</taxon>
        <taxon>Acidobacteriaceae</taxon>
        <taxon>Granulicella</taxon>
    </lineage>
</organism>
<evidence type="ECO:0000313" key="2">
    <source>
        <dbReference type="EMBL" id="ADW67934.1"/>
    </source>
</evidence>
<sequence>MRKGRVADNADMDSKSFAAAAYRVEHPSKINRRSRRGTTPQAVRVDQIHARDPLAYPSSRPRPEGATKPLLSFEWTETKATATPVVEAEVPVAAPSEPVRLMPSQRAHLLRPLTLRGSDGRQTYVTYTVNPK</sequence>
<gene>
    <name evidence="2" type="ordered locus">AciX9_0866</name>
</gene>
<feature type="region of interest" description="Disordered" evidence="1">
    <location>
        <begin position="24"/>
        <end position="46"/>
    </location>
</feature>
<dbReference type="Proteomes" id="UP000000343">
    <property type="component" value="Chromosome"/>
</dbReference>
<protein>
    <submittedName>
        <fullName evidence="2">Uncharacterized protein</fullName>
    </submittedName>
</protein>
<dbReference type="EMBL" id="CP002480">
    <property type="protein sequence ID" value="ADW67934.1"/>
    <property type="molecule type" value="Genomic_DNA"/>
</dbReference>
<evidence type="ECO:0000313" key="3">
    <source>
        <dbReference type="Proteomes" id="UP000000343"/>
    </source>
</evidence>
<accession>E8X168</accession>
<name>E8X168_GRATM</name>
<reference evidence="3" key="1">
    <citation type="submission" date="2011-01" db="EMBL/GenBank/DDBJ databases">
        <title>Complete sequence of chromosome of Acidobacterium sp. MP5ACTX9.</title>
        <authorList>
            <consortium name="US DOE Joint Genome Institute"/>
            <person name="Lucas S."/>
            <person name="Copeland A."/>
            <person name="Lapidus A."/>
            <person name="Cheng J.-F."/>
            <person name="Goodwin L."/>
            <person name="Pitluck S."/>
            <person name="Teshima H."/>
            <person name="Detter J.C."/>
            <person name="Han C."/>
            <person name="Tapia R."/>
            <person name="Land M."/>
            <person name="Hauser L."/>
            <person name="Kyrpides N."/>
            <person name="Ivanova N."/>
            <person name="Ovchinnikova G."/>
            <person name="Pagani I."/>
            <person name="Rawat S.R."/>
            <person name="Mannisto M."/>
            <person name="Haggblom M.M."/>
            <person name="Woyke T."/>
        </authorList>
    </citation>
    <scope>NUCLEOTIDE SEQUENCE [LARGE SCALE GENOMIC DNA]</scope>
    <source>
        <strain evidence="3">MP5ACTX9</strain>
    </source>
</reference>
<dbReference type="KEGG" id="acm:AciX9_0866"/>
<dbReference type="HOGENOM" id="CLU_1914113_0_0_0"/>